<feature type="binding site" evidence="6">
    <location>
        <position position="230"/>
    </location>
    <ligand>
        <name>chloride</name>
        <dbReference type="ChEBI" id="CHEBI:17996"/>
        <label>1</label>
    </ligand>
</feature>
<dbReference type="EMBL" id="JASPKY010000185">
    <property type="protein sequence ID" value="KAK9722793.1"/>
    <property type="molecule type" value="Genomic_DNA"/>
</dbReference>
<sequence>MHILIDTLTIFTLTIFVRIDSKLHHLKDDSNNAILDENSLRDFLLNEYEQAESRACNIETKKEWDHLVDIDDEQKADESIKATLESAKLDKMYWEKYFRNLNPSNFKDINLRRQIVKLSRLGNSALEDYELTKLTNITNRMTEIYSTAKVCPIDFPDCNLDEEGLSLEPDLVNMIAKPGQYEEHQYIWKAWHEASGANMKELYREYVKLSNKAARANGFHDKGAMWRSEYECENFEEDMKNLWMQVRPLYNELHKYVLNKLMKKFDEEIMSNETLIPAHILGNMWAQSWLNIAPLVTPFPNETKLDVTELFREQNWTVLKMFKSADDFYQSLGLESCEMSYNVTRGALIVKPDDRNVVCHASAWDFCDRKDFRIKMCTELNFESFVVIHHEMGHIQYYQLYKYQPYAYRTGANPGFHEAIGDTIALSVSTPNHLYRIGLLKDLQMNEKASINSLMNMALERVAFLPFGYLVDRWRWDVFRGDVSYAGWNRHWWHYRETMQKIKAPVERNDEYDFDPGAKFHVASDSQYISYFFAHILEFQLHRGLCIAAGEYNPKKPKKKPLHMCDIYKSKAAGKRLRRGLLLGASLHWKKVLEKITGETALSARAIMEYFQPLFTYLIQENKKTDQIVQPEPELND</sequence>
<dbReference type="GO" id="GO:0008241">
    <property type="term" value="F:peptidyl-dipeptidase activity"/>
    <property type="evidence" value="ECO:0007669"/>
    <property type="project" value="InterPro"/>
</dbReference>
<name>A0AAW1KQH9_POPJA</name>
<feature type="binding site" evidence="7">
    <location>
        <position position="390"/>
    </location>
    <ligand>
        <name>Zn(2+)</name>
        <dbReference type="ChEBI" id="CHEBI:29105"/>
        <label>1</label>
        <note>catalytic</note>
    </ligand>
</feature>
<feature type="active site" description="Proton donor 2" evidence="9">
    <location>
        <position position="521"/>
    </location>
</feature>
<accession>A0AAW1KQH9</accession>
<evidence type="ECO:0000256" key="9">
    <source>
        <dbReference type="PIRSR" id="PIRSR601548-6"/>
    </source>
</evidence>
<keyword evidence="14" id="KW-1185">Reference proteome</keyword>
<evidence type="ECO:0000256" key="10">
    <source>
        <dbReference type="PIRSR" id="PIRSR601548-8"/>
    </source>
</evidence>
<gene>
    <name evidence="13" type="ORF">QE152_g19488</name>
</gene>
<reference evidence="13 14" key="1">
    <citation type="journal article" date="2024" name="BMC Genomics">
        <title>De novo assembly and annotation of Popillia japonica's genome with initial clues to its potential as an invasive pest.</title>
        <authorList>
            <person name="Cucini C."/>
            <person name="Boschi S."/>
            <person name="Funari R."/>
            <person name="Cardaioli E."/>
            <person name="Iannotti N."/>
            <person name="Marturano G."/>
            <person name="Paoli F."/>
            <person name="Bruttini M."/>
            <person name="Carapelli A."/>
            <person name="Frati F."/>
            <person name="Nardi F."/>
        </authorList>
    </citation>
    <scope>NUCLEOTIDE SEQUENCE [LARGE SCALE GENOMIC DNA]</scope>
    <source>
        <strain evidence="13">DMR45628</strain>
    </source>
</reference>
<comment type="similarity">
    <text evidence="1 11 12">Belongs to the peptidase M2 family.</text>
</comment>
<evidence type="ECO:0000256" key="6">
    <source>
        <dbReference type="PIRSR" id="PIRSR601548-2"/>
    </source>
</evidence>
<organism evidence="13 14">
    <name type="scientific">Popillia japonica</name>
    <name type="common">Japanese beetle</name>
    <dbReference type="NCBI Taxonomy" id="7064"/>
    <lineage>
        <taxon>Eukaryota</taxon>
        <taxon>Metazoa</taxon>
        <taxon>Ecdysozoa</taxon>
        <taxon>Arthropoda</taxon>
        <taxon>Hexapoda</taxon>
        <taxon>Insecta</taxon>
        <taxon>Pterygota</taxon>
        <taxon>Neoptera</taxon>
        <taxon>Endopterygota</taxon>
        <taxon>Coleoptera</taxon>
        <taxon>Polyphaga</taxon>
        <taxon>Scarabaeiformia</taxon>
        <taxon>Scarabaeidae</taxon>
        <taxon>Rutelinae</taxon>
        <taxon>Popillia</taxon>
    </lineage>
</organism>
<dbReference type="GO" id="GO:0046872">
    <property type="term" value="F:metal ion binding"/>
    <property type="evidence" value="ECO:0007669"/>
    <property type="project" value="UniProtKB-KW"/>
</dbReference>
<dbReference type="EC" id="3.4.-.-" evidence="12"/>
<keyword evidence="2" id="KW-0732">Signal</keyword>
<protein>
    <recommendedName>
        <fullName evidence="12">Angiotensin-converting enzyme</fullName>
        <ecNumber evidence="12">3.4.-.-</ecNumber>
    </recommendedName>
</protein>
<dbReference type="Pfam" id="PF01401">
    <property type="entry name" value="Peptidase_M2"/>
    <property type="match status" value="1"/>
</dbReference>
<comment type="caution">
    <text evidence="13">The sequence shown here is derived from an EMBL/GenBank/DDBJ whole genome shotgun (WGS) entry which is preliminary data.</text>
</comment>
<dbReference type="GO" id="GO:0005886">
    <property type="term" value="C:plasma membrane"/>
    <property type="evidence" value="ECO:0007669"/>
    <property type="project" value="TreeGrafter"/>
</dbReference>
<dbReference type="SUPFAM" id="SSF55486">
    <property type="entry name" value="Metalloproteases ('zincins'), catalytic domain"/>
    <property type="match status" value="1"/>
</dbReference>
<evidence type="ECO:0000313" key="14">
    <source>
        <dbReference type="Proteomes" id="UP001458880"/>
    </source>
</evidence>
<evidence type="ECO:0000256" key="1">
    <source>
        <dbReference type="ARBA" id="ARBA00008139"/>
    </source>
</evidence>
<feature type="active site" description="Proton acceptor 1" evidence="5">
    <location>
        <position position="391"/>
    </location>
</feature>
<feature type="active site" description="Proton acceptor 2" evidence="9">
    <location>
        <position position="391"/>
    </location>
</feature>
<keyword evidence="12" id="KW-0378">Hydrolase</keyword>
<keyword evidence="3 8" id="KW-1015">Disulfide bond</keyword>
<keyword evidence="12" id="KW-0482">Metalloprotease</keyword>
<comment type="cofactor">
    <cofactor evidence="12">
        <name>Zn(2+)</name>
        <dbReference type="ChEBI" id="CHEBI:29105"/>
    </cofactor>
    <text evidence="12">Binds 1 zinc ion per subunit.</text>
</comment>
<evidence type="ECO:0000256" key="8">
    <source>
        <dbReference type="PIRSR" id="PIRSR601548-4"/>
    </source>
</evidence>
<evidence type="ECO:0000256" key="4">
    <source>
        <dbReference type="ARBA" id="ARBA00023180"/>
    </source>
</evidence>
<proteinExistence type="inferred from homology"/>
<feature type="binding site" evidence="10">
    <location>
        <position position="390"/>
    </location>
    <ligand>
        <name>Zn(2+)</name>
        <dbReference type="ChEBI" id="CHEBI:29105"/>
        <label>2</label>
        <note>catalytic</note>
    </ligand>
</feature>
<dbReference type="PROSITE" id="PS52011">
    <property type="entry name" value="PEPTIDASE_M2"/>
    <property type="match status" value="1"/>
</dbReference>
<evidence type="ECO:0000256" key="12">
    <source>
        <dbReference type="RuleBase" id="RU361144"/>
    </source>
</evidence>
<evidence type="ECO:0000256" key="11">
    <source>
        <dbReference type="PROSITE-ProRule" id="PRU01355"/>
    </source>
</evidence>
<evidence type="ECO:0000256" key="2">
    <source>
        <dbReference type="ARBA" id="ARBA00022729"/>
    </source>
</evidence>
<keyword evidence="7 12" id="KW-0862">Zinc</keyword>
<feature type="binding site" evidence="7">
    <location>
        <position position="418"/>
    </location>
    <ligand>
        <name>Zn(2+)</name>
        <dbReference type="ChEBI" id="CHEBI:29105"/>
        <label>1</label>
        <note>catalytic</note>
    </ligand>
</feature>
<evidence type="ECO:0000256" key="5">
    <source>
        <dbReference type="PIRSR" id="PIRSR601548-1"/>
    </source>
</evidence>
<evidence type="ECO:0000256" key="7">
    <source>
        <dbReference type="PIRSR" id="PIRSR601548-3"/>
    </source>
</evidence>
<dbReference type="PANTHER" id="PTHR10514">
    <property type="entry name" value="ANGIOTENSIN-CONVERTING ENZYME"/>
    <property type="match status" value="1"/>
</dbReference>
<dbReference type="CDD" id="cd06461">
    <property type="entry name" value="M2_ACE"/>
    <property type="match status" value="1"/>
</dbReference>
<keyword evidence="12" id="KW-0645">Protease</keyword>
<dbReference type="GO" id="GO:0004180">
    <property type="term" value="F:carboxypeptidase activity"/>
    <property type="evidence" value="ECO:0007669"/>
    <property type="project" value="UniProtKB-KW"/>
</dbReference>
<feature type="disulfide bond" evidence="8 11">
    <location>
        <begin position="359"/>
        <end position="377"/>
    </location>
</feature>
<feature type="binding site" evidence="7">
    <location>
        <position position="394"/>
    </location>
    <ligand>
        <name>Zn(2+)</name>
        <dbReference type="ChEBI" id="CHEBI:29105"/>
        <label>1</label>
        <note>catalytic</note>
    </ligand>
</feature>
<dbReference type="GO" id="GO:0008237">
    <property type="term" value="F:metallopeptidase activity"/>
    <property type="evidence" value="ECO:0007669"/>
    <property type="project" value="UniProtKB-KW"/>
</dbReference>
<feature type="disulfide bond" evidence="8">
    <location>
        <begin position="546"/>
        <end position="565"/>
    </location>
</feature>
<feature type="active site" description="Proton donor 1" evidence="5">
    <location>
        <position position="521"/>
    </location>
</feature>
<dbReference type="AlphaFoldDB" id="A0AAW1KQH9"/>
<comment type="caution">
    <text evidence="11">Lacks conserved residue(s) required for the propagation of feature annotation.</text>
</comment>
<dbReference type="InterPro" id="IPR001548">
    <property type="entry name" value="Peptidase_M2"/>
</dbReference>
<feature type="binding site" evidence="10">
    <location>
        <position position="418"/>
    </location>
    <ligand>
        <name>Zn(2+)</name>
        <dbReference type="ChEBI" id="CHEBI:29105"/>
        <label>2</label>
        <note>catalytic</note>
    </ligand>
</feature>
<evidence type="ECO:0000256" key="3">
    <source>
        <dbReference type="ARBA" id="ARBA00023157"/>
    </source>
</evidence>
<keyword evidence="4 12" id="KW-0325">Glycoprotein</keyword>
<evidence type="ECO:0000313" key="13">
    <source>
        <dbReference type="EMBL" id="KAK9722793.1"/>
    </source>
</evidence>
<dbReference type="Proteomes" id="UP001458880">
    <property type="component" value="Unassembled WGS sequence"/>
</dbReference>
<feature type="binding site" evidence="10">
    <location>
        <position position="394"/>
    </location>
    <ligand>
        <name>Zn(2+)</name>
        <dbReference type="ChEBI" id="CHEBI:29105"/>
        <label>2</label>
        <note>catalytic</note>
    </ligand>
</feature>
<dbReference type="GO" id="GO:0006508">
    <property type="term" value="P:proteolysis"/>
    <property type="evidence" value="ECO:0007669"/>
    <property type="project" value="UniProtKB-KW"/>
</dbReference>
<keyword evidence="12" id="KW-0121">Carboxypeptidase</keyword>
<keyword evidence="7 12" id="KW-0479">Metal-binding</keyword>
<dbReference type="PRINTS" id="PR00791">
    <property type="entry name" value="PEPDIPTASEA"/>
</dbReference>
<dbReference type="PANTHER" id="PTHR10514:SF27">
    <property type="entry name" value="ANGIOTENSIN-CONVERTING ENZYME"/>
    <property type="match status" value="1"/>
</dbReference>